<evidence type="ECO:0008006" key="3">
    <source>
        <dbReference type="Google" id="ProtNLM"/>
    </source>
</evidence>
<dbReference type="Proteomes" id="UP001152178">
    <property type="component" value="Unassembled WGS sequence"/>
</dbReference>
<gene>
    <name evidence="1" type="ORF">OOJ09_31115</name>
</gene>
<sequence length="106" mass="11587">MNTSTEHDPKGEADLSEDADLMVNRTAHFVGDWIEEHLIEKPTIVPVGVDAAQELASQCIADAKDKGIAAEDIWDEVGDLKEYITKAIDEEIGPAVSTHIQDSQRS</sequence>
<evidence type="ECO:0000313" key="2">
    <source>
        <dbReference type="Proteomes" id="UP001152178"/>
    </source>
</evidence>
<accession>A0ABT4R475</accession>
<evidence type="ECO:0000313" key="1">
    <source>
        <dbReference type="EMBL" id="MCZ8548632.1"/>
    </source>
</evidence>
<dbReference type="EMBL" id="JAPFQA010000033">
    <property type="protein sequence ID" value="MCZ8548632.1"/>
    <property type="molecule type" value="Genomic_DNA"/>
</dbReference>
<keyword evidence="2" id="KW-1185">Reference proteome</keyword>
<name>A0ABT4R475_9HYPH</name>
<organism evidence="1 2">
    <name type="scientific">Mesorhizobium qingshengii</name>
    <dbReference type="NCBI Taxonomy" id="1165689"/>
    <lineage>
        <taxon>Bacteria</taxon>
        <taxon>Pseudomonadati</taxon>
        <taxon>Pseudomonadota</taxon>
        <taxon>Alphaproteobacteria</taxon>
        <taxon>Hyphomicrobiales</taxon>
        <taxon>Phyllobacteriaceae</taxon>
        <taxon>Mesorhizobium</taxon>
    </lineage>
</organism>
<protein>
    <recommendedName>
        <fullName evidence="3">DUF768 domain-containing protein</fullName>
    </recommendedName>
</protein>
<comment type="caution">
    <text evidence="1">The sequence shown here is derived from an EMBL/GenBank/DDBJ whole genome shotgun (WGS) entry which is preliminary data.</text>
</comment>
<reference evidence="1" key="1">
    <citation type="submission" date="2022-11" db="EMBL/GenBank/DDBJ databases">
        <authorList>
            <person name="Coimbra C."/>
        </authorList>
    </citation>
    <scope>NUCLEOTIDE SEQUENCE</scope>
    <source>
        <strain evidence="1">Jales19</strain>
    </source>
</reference>
<proteinExistence type="predicted"/>
<dbReference type="RefSeq" id="WP_269908888.1">
    <property type="nucleotide sequence ID" value="NZ_JAPFQA010000033.1"/>
</dbReference>